<dbReference type="InParanoid" id="A0A2P5HXZ9"/>
<keyword evidence="2 7" id="KW-0812">Transmembrane</keyword>
<sequence>MVSAAYYPVNDTNRSPAERVYLQELTDFAAEQSLEDDSRKEVRTLTIIFTIIAVVVVGLRFVSRHKIKASFWVDDWLILAALALLFGNSAFNFVLVAQGVGLHSGRLTLPELQELNKTIVGAEIIYLTGVNAYKISLLFLYYRIFPIKSVRMWSYVFGGLSTCWNVAGVFAAAFQCTPRVKIWEPWVEGYCINIFLVQLLVSVPSILCDVAILCLPLPHVLRLKTNLTQKIFLVFMFMLGSYVVFTSIYRFTVYLKYTARDIPHSLADPVSWNVIEISSGIVSSCLPTLGPIVRPVIKSIMPSSIGASGMKDSARKGYERNNGAGSRSGLVTIGGGGGGARKNSGYWSRLGGSARREGDEADDLDLDGDIEMQPRGKISGIVVANHSSADADDAKGLSTSLASTTQPQVTVTGCKGNDSDESLLMAHGITRTQTIEVQWTTQHVSERSPGVMERGGKGITP</sequence>
<evidence type="ECO:0000313" key="9">
    <source>
        <dbReference type="EMBL" id="POS75132.1"/>
    </source>
</evidence>
<dbReference type="InterPro" id="IPR052337">
    <property type="entry name" value="SAT4-like"/>
</dbReference>
<dbReference type="Pfam" id="PF20684">
    <property type="entry name" value="Fung_rhodopsin"/>
    <property type="match status" value="1"/>
</dbReference>
<comment type="caution">
    <text evidence="9">The sequence shown here is derived from an EMBL/GenBank/DDBJ whole genome shotgun (WGS) entry which is preliminary data.</text>
</comment>
<feature type="region of interest" description="Disordered" evidence="6">
    <location>
        <begin position="311"/>
        <end position="339"/>
    </location>
</feature>
<dbReference type="EMBL" id="MAVT02000525">
    <property type="protein sequence ID" value="POS75132.1"/>
    <property type="molecule type" value="Genomic_DNA"/>
</dbReference>
<reference evidence="9" key="1">
    <citation type="submission" date="2017-09" db="EMBL/GenBank/DDBJ databases">
        <title>Polyketide synthases of a Diaporthe helianthi virulent isolate.</title>
        <authorList>
            <person name="Baroncelli R."/>
        </authorList>
    </citation>
    <scope>NUCLEOTIDE SEQUENCE [LARGE SCALE GENOMIC DNA]</scope>
    <source>
        <strain evidence="9">7/96</strain>
    </source>
</reference>
<protein>
    <recommendedName>
        <fullName evidence="8">Rhodopsin domain-containing protein</fullName>
    </recommendedName>
</protein>
<evidence type="ECO:0000256" key="2">
    <source>
        <dbReference type="ARBA" id="ARBA00022692"/>
    </source>
</evidence>
<dbReference type="GO" id="GO:0016020">
    <property type="term" value="C:membrane"/>
    <property type="evidence" value="ECO:0007669"/>
    <property type="project" value="UniProtKB-SubCell"/>
</dbReference>
<feature type="domain" description="Rhodopsin" evidence="8">
    <location>
        <begin position="59"/>
        <end position="293"/>
    </location>
</feature>
<keyword evidence="3 7" id="KW-1133">Transmembrane helix</keyword>
<name>A0A2P5HXZ9_DIAHE</name>
<dbReference type="InterPro" id="IPR049326">
    <property type="entry name" value="Rhodopsin_dom_fungi"/>
</dbReference>
<dbReference type="OrthoDB" id="3934549at2759"/>
<evidence type="ECO:0000256" key="3">
    <source>
        <dbReference type="ARBA" id="ARBA00022989"/>
    </source>
</evidence>
<feature type="transmembrane region" description="Helical" evidence="7">
    <location>
        <begin position="44"/>
        <end position="63"/>
    </location>
</feature>
<comment type="similarity">
    <text evidence="5">Belongs to the SAT4 family.</text>
</comment>
<feature type="transmembrane region" description="Helical" evidence="7">
    <location>
        <begin position="231"/>
        <end position="252"/>
    </location>
</feature>
<proteinExistence type="inferred from homology"/>
<keyword evidence="10" id="KW-1185">Reference proteome</keyword>
<dbReference type="PANTHER" id="PTHR33048:SF47">
    <property type="entry name" value="INTEGRAL MEMBRANE PROTEIN-RELATED"/>
    <property type="match status" value="1"/>
</dbReference>
<evidence type="ECO:0000313" key="10">
    <source>
        <dbReference type="Proteomes" id="UP000094444"/>
    </source>
</evidence>
<feature type="transmembrane region" description="Helical" evidence="7">
    <location>
        <begin position="194"/>
        <end position="219"/>
    </location>
</feature>
<feature type="transmembrane region" description="Helical" evidence="7">
    <location>
        <begin position="153"/>
        <end position="174"/>
    </location>
</feature>
<evidence type="ECO:0000256" key="4">
    <source>
        <dbReference type="ARBA" id="ARBA00023136"/>
    </source>
</evidence>
<organism evidence="9 10">
    <name type="scientific">Diaporthe helianthi</name>
    <dbReference type="NCBI Taxonomy" id="158607"/>
    <lineage>
        <taxon>Eukaryota</taxon>
        <taxon>Fungi</taxon>
        <taxon>Dikarya</taxon>
        <taxon>Ascomycota</taxon>
        <taxon>Pezizomycotina</taxon>
        <taxon>Sordariomycetes</taxon>
        <taxon>Sordariomycetidae</taxon>
        <taxon>Diaporthales</taxon>
        <taxon>Diaporthaceae</taxon>
        <taxon>Diaporthe</taxon>
    </lineage>
</organism>
<dbReference type="Proteomes" id="UP000094444">
    <property type="component" value="Unassembled WGS sequence"/>
</dbReference>
<comment type="subcellular location">
    <subcellularLocation>
        <location evidence="1">Membrane</location>
        <topology evidence="1">Multi-pass membrane protein</topology>
    </subcellularLocation>
</comment>
<evidence type="ECO:0000259" key="8">
    <source>
        <dbReference type="Pfam" id="PF20684"/>
    </source>
</evidence>
<evidence type="ECO:0000256" key="7">
    <source>
        <dbReference type="SAM" id="Phobius"/>
    </source>
</evidence>
<evidence type="ECO:0000256" key="6">
    <source>
        <dbReference type="SAM" id="MobiDB-lite"/>
    </source>
</evidence>
<evidence type="ECO:0000256" key="1">
    <source>
        <dbReference type="ARBA" id="ARBA00004141"/>
    </source>
</evidence>
<dbReference type="STRING" id="158607.A0A2P5HXZ9"/>
<gene>
    <name evidence="9" type="ORF">DHEL01_v206466</name>
</gene>
<feature type="transmembrane region" description="Helical" evidence="7">
    <location>
        <begin position="119"/>
        <end position="141"/>
    </location>
</feature>
<keyword evidence="4 7" id="KW-0472">Membrane</keyword>
<dbReference type="PANTHER" id="PTHR33048">
    <property type="entry name" value="PTH11-LIKE INTEGRAL MEMBRANE PROTEIN (AFU_ORTHOLOGUE AFUA_5G11245)"/>
    <property type="match status" value="1"/>
</dbReference>
<feature type="transmembrane region" description="Helical" evidence="7">
    <location>
        <begin position="75"/>
        <end position="99"/>
    </location>
</feature>
<evidence type="ECO:0000256" key="5">
    <source>
        <dbReference type="ARBA" id="ARBA00038359"/>
    </source>
</evidence>
<accession>A0A2P5HXZ9</accession>
<dbReference type="AlphaFoldDB" id="A0A2P5HXZ9"/>